<protein>
    <submittedName>
        <fullName evidence="2">Uncharacterized protein</fullName>
    </submittedName>
</protein>
<accession>A0A4S8PMX4</accession>
<evidence type="ECO:0000313" key="3">
    <source>
        <dbReference type="Proteomes" id="UP000305792"/>
    </source>
</evidence>
<dbReference type="Proteomes" id="UP000305792">
    <property type="component" value="Unassembled WGS sequence"/>
</dbReference>
<dbReference type="RefSeq" id="WP_136529387.1">
    <property type="nucleotide sequence ID" value="NZ_STGX01000005.1"/>
</dbReference>
<comment type="caution">
    <text evidence="2">The sequence shown here is derived from an EMBL/GenBank/DDBJ whole genome shotgun (WGS) entry which is preliminary data.</text>
</comment>
<keyword evidence="3" id="KW-1185">Reference proteome</keyword>
<sequence>MADPDGNLPTDAERRRYKARKATEWVAMGGARVAGRGWRAAKRDASDTGRAGAWAAASFGDWVGARFAKHRTADAEDTMQTAADAPPEAPVAPQPPRPPRSAASGPVIDPAPRYQAPTLAAARTPRPAPQAQPFGPKLGPMTPPAPTPRPLPTATNVQPTQRERHHKMSQYHPVVAGASESVASLGSHQFRNYNDIKSMVNATPAMFANFAGAFAALADQLEGTPAGADTAANYRNMAAQLQSMSHGAETNAAMFAASHVEDDKRLSSPRPNEGMADYSANLD</sequence>
<feature type="compositionally biased region" description="Pro residues" evidence="1">
    <location>
        <begin position="141"/>
        <end position="151"/>
    </location>
</feature>
<feature type="region of interest" description="Disordered" evidence="1">
    <location>
        <begin position="1"/>
        <end position="20"/>
    </location>
</feature>
<feature type="region of interest" description="Disordered" evidence="1">
    <location>
        <begin position="73"/>
        <end position="164"/>
    </location>
</feature>
<dbReference type="AlphaFoldDB" id="A0A4S8PMX4"/>
<dbReference type="OrthoDB" id="4048184at2"/>
<evidence type="ECO:0000313" key="2">
    <source>
        <dbReference type="EMBL" id="THV29644.1"/>
    </source>
</evidence>
<feature type="compositionally biased region" description="Low complexity" evidence="1">
    <location>
        <begin position="115"/>
        <end position="140"/>
    </location>
</feature>
<organism evidence="2 3">
    <name type="scientific">Glycomyces paridis</name>
    <dbReference type="NCBI Taxonomy" id="2126555"/>
    <lineage>
        <taxon>Bacteria</taxon>
        <taxon>Bacillati</taxon>
        <taxon>Actinomycetota</taxon>
        <taxon>Actinomycetes</taxon>
        <taxon>Glycomycetales</taxon>
        <taxon>Glycomycetaceae</taxon>
        <taxon>Glycomyces</taxon>
    </lineage>
</organism>
<proteinExistence type="predicted"/>
<evidence type="ECO:0000256" key="1">
    <source>
        <dbReference type="SAM" id="MobiDB-lite"/>
    </source>
</evidence>
<reference evidence="2 3" key="1">
    <citation type="journal article" date="2018" name="Int. J. Syst. Evol. Microbiol.">
        <title>Glycomyces paridis sp. nov., isolated from the medicinal plant Paris polyphylla.</title>
        <authorList>
            <person name="Fang X.M."/>
            <person name="Bai J.L."/>
            <person name="Su J."/>
            <person name="Zhao L.L."/>
            <person name="Liu H.Y."/>
            <person name="Ma B.P."/>
            <person name="Zhang Y.Q."/>
            <person name="Yu L.Y."/>
        </authorList>
    </citation>
    <scope>NUCLEOTIDE SEQUENCE [LARGE SCALE GENOMIC DNA]</scope>
    <source>
        <strain evidence="2 3">CPCC 204357</strain>
    </source>
</reference>
<feature type="compositionally biased region" description="Pro residues" evidence="1">
    <location>
        <begin position="87"/>
        <end position="99"/>
    </location>
</feature>
<dbReference type="EMBL" id="STGX01000005">
    <property type="protein sequence ID" value="THV29644.1"/>
    <property type="molecule type" value="Genomic_DNA"/>
</dbReference>
<feature type="region of interest" description="Disordered" evidence="1">
    <location>
        <begin position="259"/>
        <end position="283"/>
    </location>
</feature>
<name>A0A4S8PMX4_9ACTN</name>
<gene>
    <name evidence="2" type="ORF">E9998_09175</name>
</gene>